<dbReference type="Pfam" id="PF00392">
    <property type="entry name" value="GntR"/>
    <property type="match status" value="1"/>
</dbReference>
<dbReference type="InterPro" id="IPR000524">
    <property type="entry name" value="Tscrpt_reg_HTH_GntR"/>
</dbReference>
<proteinExistence type="predicted"/>
<dbReference type="AlphaFoldDB" id="A0A1W6L6M2"/>
<protein>
    <submittedName>
        <fullName evidence="6">GntR family transcriptional regulator</fullName>
    </submittedName>
</protein>
<dbReference type="Gene3D" id="1.20.120.530">
    <property type="entry name" value="GntR ligand-binding domain-like"/>
    <property type="match status" value="1"/>
</dbReference>
<evidence type="ECO:0000259" key="5">
    <source>
        <dbReference type="PROSITE" id="PS50949"/>
    </source>
</evidence>
<dbReference type="InterPro" id="IPR036388">
    <property type="entry name" value="WH-like_DNA-bd_sf"/>
</dbReference>
<dbReference type="Pfam" id="PF07729">
    <property type="entry name" value="FCD"/>
    <property type="match status" value="1"/>
</dbReference>
<dbReference type="STRING" id="946333.A4W93_08075"/>
<evidence type="ECO:0000256" key="2">
    <source>
        <dbReference type="ARBA" id="ARBA00023125"/>
    </source>
</evidence>
<evidence type="ECO:0000313" key="6">
    <source>
        <dbReference type="EMBL" id="ARN19872.1"/>
    </source>
</evidence>
<dbReference type="OrthoDB" id="9799812at2"/>
<sequence>MNSNGQDRGKRTLLAARRVRELIVSGALTPGQRISERLMSEQLEGISRTPLREAFKILEAEGLVTIEPNRGAVVTALSVTDVAASIEVLIGLETMAAEPACEFITDAEVAEVEKLHKDMVQAHHDGELMTYFVLNQAIHQRVVDAARNPVLSRIYAAECARIRRYRYAGNRKNERWQEAVREHEHILDALRKRAGPMLREILRQHHRSGWAVSRKVLEQELGAVGGDTAGEAKRPRRARSASPA</sequence>
<dbReference type="EMBL" id="CP015118">
    <property type="protein sequence ID" value="ARN19872.1"/>
    <property type="molecule type" value="Genomic_DNA"/>
</dbReference>
<reference evidence="6 7" key="1">
    <citation type="submission" date="2016-04" db="EMBL/GenBank/DDBJ databases">
        <title>Complete genome sequence of natural rubber-degrading, novel Gram-negative bacterium, Rhizobacter gummiphilus strain NS21.</title>
        <authorList>
            <person name="Tabata M."/>
            <person name="Kasai D."/>
            <person name="Fukuda M."/>
        </authorList>
    </citation>
    <scope>NUCLEOTIDE SEQUENCE [LARGE SCALE GENOMIC DNA]</scope>
    <source>
        <strain evidence="6 7">NS21</strain>
    </source>
</reference>
<evidence type="ECO:0000256" key="4">
    <source>
        <dbReference type="SAM" id="MobiDB-lite"/>
    </source>
</evidence>
<keyword evidence="7" id="KW-1185">Reference proteome</keyword>
<dbReference type="GO" id="GO:0003700">
    <property type="term" value="F:DNA-binding transcription factor activity"/>
    <property type="evidence" value="ECO:0007669"/>
    <property type="project" value="InterPro"/>
</dbReference>
<keyword evidence="3" id="KW-0804">Transcription</keyword>
<name>A0A1W6L6M2_9BURK</name>
<dbReference type="KEGG" id="rgu:A4W93_08075"/>
<dbReference type="Proteomes" id="UP000193427">
    <property type="component" value="Chromosome"/>
</dbReference>
<dbReference type="Gene3D" id="1.10.10.10">
    <property type="entry name" value="Winged helix-like DNA-binding domain superfamily/Winged helix DNA-binding domain"/>
    <property type="match status" value="1"/>
</dbReference>
<dbReference type="InterPro" id="IPR011711">
    <property type="entry name" value="GntR_C"/>
</dbReference>
<dbReference type="SMART" id="SM00895">
    <property type="entry name" value="FCD"/>
    <property type="match status" value="1"/>
</dbReference>
<dbReference type="GO" id="GO:0003677">
    <property type="term" value="F:DNA binding"/>
    <property type="evidence" value="ECO:0007669"/>
    <property type="project" value="UniProtKB-KW"/>
</dbReference>
<dbReference type="PANTHER" id="PTHR43537">
    <property type="entry name" value="TRANSCRIPTIONAL REGULATOR, GNTR FAMILY"/>
    <property type="match status" value="1"/>
</dbReference>
<dbReference type="PROSITE" id="PS50949">
    <property type="entry name" value="HTH_GNTR"/>
    <property type="match status" value="1"/>
</dbReference>
<dbReference type="RefSeq" id="WP_085750141.1">
    <property type="nucleotide sequence ID" value="NZ_BSPR01000008.1"/>
</dbReference>
<accession>A0A1W6L6M2</accession>
<feature type="compositionally biased region" description="Basic residues" evidence="4">
    <location>
        <begin position="234"/>
        <end position="244"/>
    </location>
</feature>
<feature type="domain" description="HTH gntR-type" evidence="5">
    <location>
        <begin position="9"/>
        <end position="77"/>
    </location>
</feature>
<dbReference type="InterPro" id="IPR036390">
    <property type="entry name" value="WH_DNA-bd_sf"/>
</dbReference>
<dbReference type="SUPFAM" id="SSF48008">
    <property type="entry name" value="GntR ligand-binding domain-like"/>
    <property type="match status" value="1"/>
</dbReference>
<dbReference type="PANTHER" id="PTHR43537:SF50">
    <property type="entry name" value="TRANSCRIPTIONAL REGULATORY PROTEIN"/>
    <property type="match status" value="1"/>
</dbReference>
<keyword evidence="1" id="KW-0805">Transcription regulation</keyword>
<dbReference type="InterPro" id="IPR008920">
    <property type="entry name" value="TF_FadR/GntR_C"/>
</dbReference>
<feature type="region of interest" description="Disordered" evidence="4">
    <location>
        <begin position="223"/>
        <end position="244"/>
    </location>
</feature>
<dbReference type="SUPFAM" id="SSF46785">
    <property type="entry name" value="Winged helix' DNA-binding domain"/>
    <property type="match status" value="1"/>
</dbReference>
<dbReference type="SMART" id="SM00345">
    <property type="entry name" value="HTH_GNTR"/>
    <property type="match status" value="1"/>
</dbReference>
<evidence type="ECO:0000256" key="1">
    <source>
        <dbReference type="ARBA" id="ARBA00023015"/>
    </source>
</evidence>
<evidence type="ECO:0000313" key="7">
    <source>
        <dbReference type="Proteomes" id="UP000193427"/>
    </source>
</evidence>
<evidence type="ECO:0000256" key="3">
    <source>
        <dbReference type="ARBA" id="ARBA00023163"/>
    </source>
</evidence>
<dbReference type="CDD" id="cd07377">
    <property type="entry name" value="WHTH_GntR"/>
    <property type="match status" value="1"/>
</dbReference>
<keyword evidence="2" id="KW-0238">DNA-binding</keyword>
<organism evidence="6 7">
    <name type="scientific">Piscinibacter gummiphilus</name>
    <dbReference type="NCBI Taxonomy" id="946333"/>
    <lineage>
        <taxon>Bacteria</taxon>
        <taxon>Pseudomonadati</taxon>
        <taxon>Pseudomonadota</taxon>
        <taxon>Betaproteobacteria</taxon>
        <taxon>Burkholderiales</taxon>
        <taxon>Sphaerotilaceae</taxon>
        <taxon>Piscinibacter</taxon>
    </lineage>
</organism>
<gene>
    <name evidence="6" type="ORF">A4W93_08075</name>
</gene>